<proteinExistence type="predicted"/>
<dbReference type="Proteomes" id="UP000887563">
    <property type="component" value="Unplaced"/>
</dbReference>
<evidence type="ECO:0000313" key="1">
    <source>
        <dbReference type="Proteomes" id="UP000887563"/>
    </source>
</evidence>
<evidence type="ECO:0000313" key="2">
    <source>
        <dbReference type="WBParaSite" id="Minc3s00080g03843"/>
    </source>
</evidence>
<keyword evidence="1" id="KW-1185">Reference proteome</keyword>
<accession>A0A914KT00</accession>
<dbReference type="WBParaSite" id="Minc3s00080g03843">
    <property type="protein sequence ID" value="Minc3s00080g03843"/>
    <property type="gene ID" value="Minc3s00080g03843"/>
</dbReference>
<organism evidence="1 2">
    <name type="scientific">Meloidogyne incognita</name>
    <name type="common">Southern root-knot nematode worm</name>
    <name type="synonym">Oxyuris incognita</name>
    <dbReference type="NCBI Taxonomy" id="6306"/>
    <lineage>
        <taxon>Eukaryota</taxon>
        <taxon>Metazoa</taxon>
        <taxon>Ecdysozoa</taxon>
        <taxon>Nematoda</taxon>
        <taxon>Chromadorea</taxon>
        <taxon>Rhabditida</taxon>
        <taxon>Tylenchina</taxon>
        <taxon>Tylenchomorpha</taxon>
        <taxon>Tylenchoidea</taxon>
        <taxon>Meloidogynidae</taxon>
        <taxon>Meloidogyninae</taxon>
        <taxon>Meloidogyne</taxon>
        <taxon>Meloidogyne incognita group</taxon>
    </lineage>
</organism>
<dbReference type="AlphaFoldDB" id="A0A914KT00"/>
<protein>
    <submittedName>
        <fullName evidence="2">Uncharacterized protein</fullName>
    </submittedName>
</protein>
<sequence length="69" mass="7971">MTRQQLDINIASLLEQGLFHCFLNVVERVSPLKYEVNQKSKKPNQDNQEFQPPMLLIDLSLCEQLSSIP</sequence>
<name>A0A914KT00_MELIC</name>
<reference evidence="2" key="1">
    <citation type="submission" date="2022-11" db="UniProtKB">
        <authorList>
            <consortium name="WormBaseParasite"/>
        </authorList>
    </citation>
    <scope>IDENTIFICATION</scope>
</reference>